<dbReference type="PANTHER" id="PTHR33383">
    <property type="entry name" value="MEMBRANE PROTEIN INSERTION EFFICIENCY FACTOR-RELATED"/>
    <property type="match status" value="1"/>
</dbReference>
<evidence type="ECO:0000313" key="4">
    <source>
        <dbReference type="EMBL" id="MBC2596225.1"/>
    </source>
</evidence>
<dbReference type="Proteomes" id="UP000546464">
    <property type="component" value="Unassembled WGS sequence"/>
</dbReference>
<comment type="similarity">
    <text evidence="1">Belongs to the UPF0161 family.</text>
</comment>
<evidence type="ECO:0000256" key="3">
    <source>
        <dbReference type="SAM" id="Phobius"/>
    </source>
</evidence>
<comment type="subcellular location">
    <subcellularLocation>
        <location evidence="1">Cell membrane</location>
        <topology evidence="1">Peripheral membrane protein</topology>
        <orientation evidence="1">Cytoplasmic side</orientation>
    </subcellularLocation>
</comment>
<sequence length="103" mass="11492">MPPFVNPSASLPARAAAALVVVYQLVFSPMKRMLLGPNAGCRFHPTCSEYARISLLRFGLWRGSWMALLRIFRCHPFHPGGHDPVPEKTGRSTLLMRSGAMKR</sequence>
<evidence type="ECO:0000313" key="5">
    <source>
        <dbReference type="Proteomes" id="UP000546464"/>
    </source>
</evidence>
<gene>
    <name evidence="4" type="primary">yidD</name>
    <name evidence="4" type="ORF">H5P28_18305</name>
</gene>
<keyword evidence="5" id="KW-1185">Reference proteome</keyword>
<dbReference type="PANTHER" id="PTHR33383:SF1">
    <property type="entry name" value="MEMBRANE PROTEIN INSERTION EFFICIENCY FACTOR-RELATED"/>
    <property type="match status" value="1"/>
</dbReference>
<keyword evidence="1" id="KW-1003">Cell membrane</keyword>
<dbReference type="HAMAP" id="MF_00386">
    <property type="entry name" value="UPF0161_YidD"/>
    <property type="match status" value="1"/>
</dbReference>
<keyword evidence="3" id="KW-0812">Transmembrane</keyword>
<dbReference type="AlphaFoldDB" id="A0A842HHL1"/>
<name>A0A842HHL1_9BACT</name>
<evidence type="ECO:0000256" key="2">
    <source>
        <dbReference type="SAM" id="MobiDB-lite"/>
    </source>
</evidence>
<proteinExistence type="inferred from homology"/>
<feature type="region of interest" description="Disordered" evidence="2">
    <location>
        <begin position="82"/>
        <end position="103"/>
    </location>
</feature>
<accession>A0A842HHL1</accession>
<keyword evidence="3" id="KW-1133">Transmembrane helix</keyword>
<feature type="transmembrane region" description="Helical" evidence="3">
    <location>
        <begin position="12"/>
        <end position="30"/>
    </location>
</feature>
<reference evidence="4 5" key="1">
    <citation type="submission" date="2020-07" db="EMBL/GenBank/DDBJ databases">
        <authorList>
            <person name="Feng X."/>
        </authorList>
    </citation>
    <scope>NUCLEOTIDE SEQUENCE [LARGE SCALE GENOMIC DNA]</scope>
    <source>
        <strain evidence="4 5">JCM31066</strain>
    </source>
</reference>
<organism evidence="4 5">
    <name type="scientific">Ruficoccus amylovorans</name>
    <dbReference type="NCBI Taxonomy" id="1804625"/>
    <lineage>
        <taxon>Bacteria</taxon>
        <taxon>Pseudomonadati</taxon>
        <taxon>Verrucomicrobiota</taxon>
        <taxon>Opitutia</taxon>
        <taxon>Puniceicoccales</taxon>
        <taxon>Cerasicoccaceae</taxon>
        <taxon>Ruficoccus</taxon>
    </lineage>
</organism>
<evidence type="ECO:0000256" key="1">
    <source>
        <dbReference type="HAMAP-Rule" id="MF_00386"/>
    </source>
</evidence>
<comment type="function">
    <text evidence="1">Could be involved in insertion of integral membrane proteins into the membrane.</text>
</comment>
<dbReference type="GO" id="GO:0005886">
    <property type="term" value="C:plasma membrane"/>
    <property type="evidence" value="ECO:0007669"/>
    <property type="project" value="UniProtKB-SubCell"/>
</dbReference>
<dbReference type="InterPro" id="IPR002696">
    <property type="entry name" value="Membr_insert_effic_factor_YidD"/>
</dbReference>
<protein>
    <recommendedName>
        <fullName evidence="1">Putative membrane protein insertion efficiency factor</fullName>
    </recommendedName>
</protein>
<dbReference type="SMART" id="SM01234">
    <property type="entry name" value="Haemolytic"/>
    <property type="match status" value="1"/>
</dbReference>
<dbReference type="Pfam" id="PF01809">
    <property type="entry name" value="YidD"/>
    <property type="match status" value="1"/>
</dbReference>
<comment type="caution">
    <text evidence="4">The sequence shown here is derived from an EMBL/GenBank/DDBJ whole genome shotgun (WGS) entry which is preliminary data.</text>
</comment>
<dbReference type="EMBL" id="JACHVB010000063">
    <property type="protein sequence ID" value="MBC2596225.1"/>
    <property type="molecule type" value="Genomic_DNA"/>
</dbReference>
<keyword evidence="1 3" id="KW-0472">Membrane</keyword>
<dbReference type="NCBIfam" id="TIGR00278">
    <property type="entry name" value="membrane protein insertion efficiency factor YidD"/>
    <property type="match status" value="1"/>
</dbReference>